<dbReference type="OrthoDB" id="2562743at2759"/>
<feature type="compositionally biased region" description="Polar residues" evidence="2">
    <location>
        <begin position="153"/>
        <end position="167"/>
    </location>
</feature>
<evidence type="ECO:0000256" key="2">
    <source>
        <dbReference type="SAM" id="MobiDB-lite"/>
    </source>
</evidence>
<feature type="region of interest" description="Disordered" evidence="2">
    <location>
        <begin position="576"/>
        <end position="595"/>
    </location>
</feature>
<feature type="compositionally biased region" description="Low complexity" evidence="2">
    <location>
        <begin position="47"/>
        <end position="60"/>
    </location>
</feature>
<sequence length="627" mass="68743">MAPPSASLDSSALAPPTAEQTRVRSNSNTTTTYTQAPSLSTSDHTNSSLMDSNSSAAAAAPTSETTVVPFGDRILAAEHRFTSLTQNIAHFSPLKKQLDKHNLTIERLEADIKKKTVLLRSCQDKLQVFPYPLSPFATSSLSSSSFGKTLSKRPQTSGHGSHVSLQPSPEEAESDLLQEQQQATKEALDSLNGQLLAAKILHIGLTRQVTQYFESRSDLQKLLEEIFTGSTPEHPSEDALELELEKICAEIVEVKESFEKHRQAKAEFKEVRRYVDIWNDTVEKQVASNPKDVSKSFKKFVPFLGPKQPPSYTRLADIHMANARTFVPTLEDIGLLCDIKMDTIADTSNGLIIYTAKFKDAYNLLSHTLETLHKKSRVLKKRKFVVMEKLFDERCRIFSVELQAHYRSIGESLVGASESAEDAGTTNWGSSAGGQNHLRVPVHRQHVEANLDSYSSEGGSSLGPNSQEILLVDDELPSYFQHDHEAQASMHRRTGSLGSPARSSSSSSSISLSSPNPHRTTDSPPDYERTESGSGDYSHLVGVTSGMAGASLSTAITTDDGDEDAMFRAYHQRYDTRRRQDSDPRTRTVPATRTTRAGSMTAVAAVVMVDTPPGYDDPSSRGVVDPV</sequence>
<reference evidence="3" key="2">
    <citation type="journal article" date="2022" name="Microbiol. Resour. Announc.">
        <title>Whole-Genome Sequence of Entomortierella parvispora E1425, a Mucoromycotan Fungus Associated with Burkholderiaceae-Related Endosymbiotic Bacteria.</title>
        <authorList>
            <person name="Herlambang A."/>
            <person name="Guo Y."/>
            <person name="Takashima Y."/>
            <person name="Narisawa K."/>
            <person name="Ohta H."/>
            <person name="Nishizawa T."/>
        </authorList>
    </citation>
    <scope>NUCLEOTIDE SEQUENCE</scope>
    <source>
        <strain evidence="3">E1425</strain>
    </source>
</reference>
<feature type="region of interest" description="Disordered" evidence="2">
    <location>
        <begin position="490"/>
        <end position="541"/>
    </location>
</feature>
<feature type="region of interest" description="Disordered" evidence="2">
    <location>
        <begin position="147"/>
        <end position="183"/>
    </location>
</feature>
<feature type="compositionally biased region" description="Polar residues" evidence="2">
    <location>
        <begin position="35"/>
        <end position="46"/>
    </location>
</feature>
<feature type="compositionally biased region" description="Basic and acidic residues" evidence="2">
    <location>
        <begin position="576"/>
        <end position="586"/>
    </location>
</feature>
<feature type="compositionally biased region" description="Low complexity" evidence="2">
    <location>
        <begin position="23"/>
        <end position="34"/>
    </location>
</feature>
<evidence type="ECO:0000256" key="1">
    <source>
        <dbReference type="SAM" id="Coils"/>
    </source>
</evidence>
<dbReference type="Proteomes" id="UP000827284">
    <property type="component" value="Unassembled WGS sequence"/>
</dbReference>
<keyword evidence="1" id="KW-0175">Coiled coil</keyword>
<feature type="coiled-coil region" evidence="1">
    <location>
        <begin position="98"/>
        <end position="125"/>
    </location>
</feature>
<evidence type="ECO:0000313" key="4">
    <source>
        <dbReference type="Proteomes" id="UP000827284"/>
    </source>
</evidence>
<name>A0A9P3HBR5_9FUNG</name>
<comment type="caution">
    <text evidence="3">The sequence shown here is derived from an EMBL/GenBank/DDBJ whole genome shotgun (WGS) entry which is preliminary data.</text>
</comment>
<dbReference type="AlphaFoldDB" id="A0A9P3HBR5"/>
<protein>
    <submittedName>
        <fullName evidence="3">Uncharacterized protein</fullName>
    </submittedName>
</protein>
<feature type="region of interest" description="Disordered" evidence="2">
    <location>
        <begin position="1"/>
        <end position="63"/>
    </location>
</feature>
<accession>A0A9P3HBR5</accession>
<proteinExistence type="predicted"/>
<dbReference type="EMBL" id="BQFW01000008">
    <property type="protein sequence ID" value="GJJ73543.1"/>
    <property type="molecule type" value="Genomic_DNA"/>
</dbReference>
<reference evidence="3" key="1">
    <citation type="submission" date="2021-11" db="EMBL/GenBank/DDBJ databases">
        <authorList>
            <person name="Herlambang A."/>
            <person name="Guo Y."/>
            <person name="Takashima Y."/>
            <person name="Nishizawa T."/>
        </authorList>
    </citation>
    <scope>NUCLEOTIDE SEQUENCE</scope>
    <source>
        <strain evidence="3">E1425</strain>
    </source>
</reference>
<keyword evidence="4" id="KW-1185">Reference proteome</keyword>
<gene>
    <name evidence="3" type="ORF">EMPS_05901</name>
</gene>
<evidence type="ECO:0000313" key="3">
    <source>
        <dbReference type="EMBL" id="GJJ73543.1"/>
    </source>
</evidence>
<organism evidence="3 4">
    <name type="scientific">Entomortierella parvispora</name>
    <dbReference type="NCBI Taxonomy" id="205924"/>
    <lineage>
        <taxon>Eukaryota</taxon>
        <taxon>Fungi</taxon>
        <taxon>Fungi incertae sedis</taxon>
        <taxon>Mucoromycota</taxon>
        <taxon>Mortierellomycotina</taxon>
        <taxon>Mortierellomycetes</taxon>
        <taxon>Mortierellales</taxon>
        <taxon>Mortierellaceae</taxon>
        <taxon>Entomortierella</taxon>
    </lineage>
</organism>
<feature type="compositionally biased region" description="Low complexity" evidence="2">
    <location>
        <begin position="1"/>
        <end position="16"/>
    </location>
</feature>
<feature type="compositionally biased region" description="Low complexity" evidence="2">
    <location>
        <begin position="495"/>
        <end position="515"/>
    </location>
</feature>